<evidence type="ECO:0000313" key="2">
    <source>
        <dbReference type="EMBL" id="KAF2654362.1"/>
    </source>
</evidence>
<dbReference type="Gene3D" id="3.50.50.60">
    <property type="entry name" value="FAD/NAD(P)-binding domain"/>
    <property type="match status" value="1"/>
</dbReference>
<organism evidence="2 3">
    <name type="scientific">Lophiostoma macrostomum CBS 122681</name>
    <dbReference type="NCBI Taxonomy" id="1314788"/>
    <lineage>
        <taxon>Eukaryota</taxon>
        <taxon>Fungi</taxon>
        <taxon>Dikarya</taxon>
        <taxon>Ascomycota</taxon>
        <taxon>Pezizomycotina</taxon>
        <taxon>Dothideomycetes</taxon>
        <taxon>Pleosporomycetidae</taxon>
        <taxon>Pleosporales</taxon>
        <taxon>Lophiostomataceae</taxon>
        <taxon>Lophiostoma</taxon>
    </lineage>
</organism>
<keyword evidence="3" id="KW-1185">Reference proteome</keyword>
<proteinExistence type="predicted"/>
<dbReference type="Gene3D" id="3.30.70.1990">
    <property type="match status" value="1"/>
</dbReference>
<dbReference type="Gene3D" id="1.10.405.20">
    <property type="match status" value="1"/>
</dbReference>
<feature type="chain" id="PRO_5025637707" evidence="1">
    <location>
        <begin position="21"/>
        <end position="481"/>
    </location>
</feature>
<name>A0A6A6T3X2_9PLEO</name>
<dbReference type="Pfam" id="PF13450">
    <property type="entry name" value="NAD_binding_8"/>
    <property type="match status" value="1"/>
</dbReference>
<dbReference type="OrthoDB" id="5046242at2759"/>
<evidence type="ECO:0000256" key="1">
    <source>
        <dbReference type="SAM" id="SignalP"/>
    </source>
</evidence>
<evidence type="ECO:0000313" key="3">
    <source>
        <dbReference type="Proteomes" id="UP000799324"/>
    </source>
</evidence>
<dbReference type="SUPFAM" id="SSF51905">
    <property type="entry name" value="FAD/NAD(P)-binding domain"/>
    <property type="match status" value="1"/>
</dbReference>
<dbReference type="AlphaFoldDB" id="A0A6A6T3X2"/>
<sequence length="481" mass="53743">MTYIFAWCLTLIFFSLTAKAWPKPHQKPPVCIIGAGPSGLTAASKLEANGIKAVVFDKQSDLGGKCQSYYDELGIFHPLGAAFYSNASYAETVKVVNTSGVLAEEFELAGAREQFLFNDTTGAIEPVPETSAQVAQALQAEIPRYINLWYTTFPQVGVVGYKNGVPEELTVPGVEWFHANNFTVLPLVLVNPLALYGYGDINIVPALYILQYITPDLLTAFIGEHNVYYIDFHKVWVEFVKKAACKTQINLSHEVRCIDRSGENPVIKYTKPCDDFYEWGQQECSSIIMAFPPTIENLERAGLDLTKEENDVFKDVGVHNYFSSAVEFELPFGVSYIAESANPTVPPPNDGEPVAVLRLSEQSNVSTSWSWGPYMEFESESSARELLIETLSRINKDPRNSTESPEPVTDNDVKAFRKWDYFPHFDTEPLKNDAYAKLNDLQGCKKTYWASGLQGMETVEWAIRAGRDVVESYILKDGYLG</sequence>
<gene>
    <name evidence="2" type="ORF">K491DRAFT_601021</name>
</gene>
<protein>
    <submittedName>
        <fullName evidence="2">FAD/NAD(P)-binding domain-containing protein</fullName>
    </submittedName>
</protein>
<dbReference type="Proteomes" id="UP000799324">
    <property type="component" value="Unassembled WGS sequence"/>
</dbReference>
<feature type="signal peptide" evidence="1">
    <location>
        <begin position="1"/>
        <end position="20"/>
    </location>
</feature>
<keyword evidence="1" id="KW-0732">Signal</keyword>
<dbReference type="EMBL" id="MU004365">
    <property type="protein sequence ID" value="KAF2654362.1"/>
    <property type="molecule type" value="Genomic_DNA"/>
</dbReference>
<dbReference type="PRINTS" id="PR00419">
    <property type="entry name" value="ADXRDTASE"/>
</dbReference>
<accession>A0A6A6T3X2</accession>
<dbReference type="InterPro" id="IPR036188">
    <property type="entry name" value="FAD/NAD-bd_sf"/>
</dbReference>
<reference evidence="2" key="1">
    <citation type="journal article" date="2020" name="Stud. Mycol.">
        <title>101 Dothideomycetes genomes: a test case for predicting lifestyles and emergence of pathogens.</title>
        <authorList>
            <person name="Haridas S."/>
            <person name="Albert R."/>
            <person name="Binder M."/>
            <person name="Bloem J."/>
            <person name="Labutti K."/>
            <person name="Salamov A."/>
            <person name="Andreopoulos B."/>
            <person name="Baker S."/>
            <person name="Barry K."/>
            <person name="Bills G."/>
            <person name="Bluhm B."/>
            <person name="Cannon C."/>
            <person name="Castanera R."/>
            <person name="Culley D."/>
            <person name="Daum C."/>
            <person name="Ezra D."/>
            <person name="Gonzalez J."/>
            <person name="Henrissat B."/>
            <person name="Kuo A."/>
            <person name="Liang C."/>
            <person name="Lipzen A."/>
            <person name="Lutzoni F."/>
            <person name="Magnuson J."/>
            <person name="Mondo S."/>
            <person name="Nolan M."/>
            <person name="Ohm R."/>
            <person name="Pangilinan J."/>
            <person name="Park H.-J."/>
            <person name="Ramirez L."/>
            <person name="Alfaro M."/>
            <person name="Sun H."/>
            <person name="Tritt A."/>
            <person name="Yoshinaga Y."/>
            <person name="Zwiers L.-H."/>
            <person name="Turgeon B."/>
            <person name="Goodwin S."/>
            <person name="Spatafora J."/>
            <person name="Crous P."/>
            <person name="Grigoriev I."/>
        </authorList>
    </citation>
    <scope>NUCLEOTIDE SEQUENCE</scope>
    <source>
        <strain evidence="2">CBS 122681</strain>
    </source>
</reference>